<evidence type="ECO:0000313" key="2">
    <source>
        <dbReference type="EMBL" id="SFF51266.1"/>
    </source>
</evidence>
<evidence type="ECO:0000313" key="3">
    <source>
        <dbReference type="Proteomes" id="UP000198964"/>
    </source>
</evidence>
<proteinExistence type="predicted"/>
<feature type="signal peptide" evidence="1">
    <location>
        <begin position="1"/>
        <end position="21"/>
    </location>
</feature>
<dbReference type="STRING" id="655355.SAMN05216283_10853"/>
<dbReference type="InterPro" id="IPR043749">
    <property type="entry name" value="DUF5694"/>
</dbReference>
<dbReference type="Proteomes" id="UP000198964">
    <property type="component" value="Unassembled WGS sequence"/>
</dbReference>
<feature type="chain" id="PRO_5011687175" description="TraB family protein" evidence="1">
    <location>
        <begin position="22"/>
        <end position="345"/>
    </location>
</feature>
<evidence type="ECO:0000256" key="1">
    <source>
        <dbReference type="SAM" id="SignalP"/>
    </source>
</evidence>
<evidence type="ECO:0008006" key="4">
    <source>
        <dbReference type="Google" id="ProtNLM"/>
    </source>
</evidence>
<gene>
    <name evidence="2" type="ORF">SAMN05216283_10853</name>
</gene>
<sequence length="345" mass="39658">MKRKFKCIVFLICLVPFIAKSQSNKTQILILGTPHLQQIDGVEAPMLDKVITKLDSFDFDVICIEKMSGELLYDIQSRQDSAFDGITKGRFGAEFLSLADTVQAINGVAFLEAKKNVLKQVSEEKLTINERKELLFNLLATTDLPSAALQYEYINNKTVFATDFEKYIANIIEKKIASQNEYYSLAASLAKRENINQLESIDNLQDEALLFMYYPDFVQEYKDQDGPLDQINELPVYQKINQLSQEGVQANDLSNLYAFFNSNEYKQQDYSGQWEIWLKTNFPSGADRARYALWEMRNLQITANIMNVVARYPERKILVIIGASHGAFIEKYLEQVEHLEVLKYN</sequence>
<name>A0A1I2JEH9_9BACT</name>
<organism evidence="2 3">
    <name type="scientific">Sunxiuqinia elliptica</name>
    <dbReference type="NCBI Taxonomy" id="655355"/>
    <lineage>
        <taxon>Bacteria</taxon>
        <taxon>Pseudomonadati</taxon>
        <taxon>Bacteroidota</taxon>
        <taxon>Bacteroidia</taxon>
        <taxon>Marinilabiliales</taxon>
        <taxon>Prolixibacteraceae</taxon>
        <taxon>Sunxiuqinia</taxon>
    </lineage>
</organism>
<dbReference type="EMBL" id="FONW01000008">
    <property type="protein sequence ID" value="SFF51266.1"/>
    <property type="molecule type" value="Genomic_DNA"/>
</dbReference>
<protein>
    <recommendedName>
        <fullName evidence="4">TraB family protein</fullName>
    </recommendedName>
</protein>
<dbReference type="Pfam" id="PF18950">
    <property type="entry name" value="DUF5694"/>
    <property type="match status" value="1"/>
</dbReference>
<keyword evidence="3" id="KW-1185">Reference proteome</keyword>
<accession>A0A1I2JEH9</accession>
<dbReference type="RefSeq" id="WP_093920570.1">
    <property type="nucleotide sequence ID" value="NZ_FONW01000008.1"/>
</dbReference>
<keyword evidence="1" id="KW-0732">Signal</keyword>
<reference evidence="2 3" key="1">
    <citation type="submission" date="2016-10" db="EMBL/GenBank/DDBJ databases">
        <authorList>
            <person name="de Groot N.N."/>
        </authorList>
    </citation>
    <scope>NUCLEOTIDE SEQUENCE [LARGE SCALE GENOMIC DNA]</scope>
    <source>
        <strain evidence="2 3">CGMCC 1.9156</strain>
    </source>
</reference>
<dbReference type="AlphaFoldDB" id="A0A1I2JEH9"/>